<sequence length="172" mass="18353">MKKLFFVLLGLTSLNVYAADPTYDATRGALQNNSALCQYGYNPNCASSRQHQRKQPTEIVNINVPSKYGALAVNLKTGISGGALDMDSRAAAEREAIRTCEREGSNKPCVIAASVRNGCIAVAQGNKGKILKTFYGMKEPGLAETEALRKCRAAGVSGCKIVVSEGCSMPKF</sequence>
<accession>A0AA36UL78</accession>
<organism evidence="3 5">
    <name type="scientific">Neisseria macacae ATCC 33926</name>
    <dbReference type="NCBI Taxonomy" id="997348"/>
    <lineage>
        <taxon>Bacteria</taxon>
        <taxon>Pseudomonadati</taxon>
        <taxon>Pseudomonadota</taxon>
        <taxon>Betaproteobacteria</taxon>
        <taxon>Neisseriales</taxon>
        <taxon>Neisseriaceae</taxon>
        <taxon>Neisseria</taxon>
    </lineage>
</organism>
<feature type="chain" id="PRO_5041425711" evidence="1">
    <location>
        <begin position="19"/>
        <end position="172"/>
    </location>
</feature>
<evidence type="ECO:0000313" key="3">
    <source>
        <dbReference type="EMBL" id="EGQ77656.1"/>
    </source>
</evidence>
<feature type="domain" description="DUF4189" evidence="2">
    <location>
        <begin position="68"/>
        <end position="164"/>
    </location>
</feature>
<dbReference type="InterPro" id="IPR025240">
    <property type="entry name" value="DUF4189"/>
</dbReference>
<evidence type="ECO:0000256" key="1">
    <source>
        <dbReference type="SAM" id="SignalP"/>
    </source>
</evidence>
<feature type="signal peptide" evidence="1">
    <location>
        <begin position="1"/>
        <end position="18"/>
    </location>
</feature>
<dbReference type="RefSeq" id="WP_003777050.1">
    <property type="nucleotide sequence ID" value="NZ_CP094241.1"/>
</dbReference>
<proteinExistence type="predicted"/>
<dbReference type="Pfam" id="PF13827">
    <property type="entry name" value="DUF4189"/>
    <property type="match status" value="1"/>
</dbReference>
<protein>
    <submittedName>
        <fullName evidence="4">DUF4189 domain-containing protein</fullName>
    </submittedName>
</protein>
<keyword evidence="1" id="KW-0732">Signal</keyword>
<dbReference type="Proteomes" id="UP000004982">
    <property type="component" value="Unassembled WGS sequence"/>
</dbReference>
<dbReference type="Proteomes" id="UP000829455">
    <property type="component" value="Chromosome"/>
</dbReference>
<evidence type="ECO:0000313" key="5">
    <source>
        <dbReference type="Proteomes" id="UP000004982"/>
    </source>
</evidence>
<keyword evidence="6" id="KW-1185">Reference proteome</keyword>
<reference evidence="3 5" key="1">
    <citation type="submission" date="2011-05" db="EMBL/GenBank/DDBJ databases">
        <authorList>
            <person name="Muzny D."/>
            <person name="Qin X."/>
            <person name="Deng J."/>
            <person name="Jiang H."/>
            <person name="Liu Y."/>
            <person name="Qu J."/>
            <person name="Song X.-Z."/>
            <person name="Zhang L."/>
            <person name="Thornton R."/>
            <person name="Coyle M."/>
            <person name="Francisco L."/>
            <person name="Jackson L."/>
            <person name="Javaid M."/>
            <person name="Korchina V."/>
            <person name="Kovar C."/>
            <person name="Mata R."/>
            <person name="Mathew T."/>
            <person name="Ngo R."/>
            <person name="Nguyen L."/>
            <person name="Nguyen N."/>
            <person name="Okwuonu G."/>
            <person name="Ongeri F."/>
            <person name="Pham C."/>
            <person name="Simmons D."/>
            <person name="Wilczek-Boney K."/>
            <person name="Hale W."/>
            <person name="Jakkamsetti A."/>
            <person name="Pham P."/>
            <person name="Ruth R."/>
            <person name="San Lucas F."/>
            <person name="Warren J."/>
            <person name="Zhang J."/>
            <person name="Zhao Z."/>
            <person name="Zhou C."/>
            <person name="Zhu D."/>
            <person name="Lee S."/>
            <person name="Bess C."/>
            <person name="Blankenburg K."/>
            <person name="Forbes L."/>
            <person name="Fu Q."/>
            <person name="Gubbala S."/>
            <person name="Hirani K."/>
            <person name="Jayaseelan J.C."/>
            <person name="Lara F."/>
            <person name="Munidasa M."/>
            <person name="Palculict T."/>
            <person name="Patil S."/>
            <person name="Pu L.-L."/>
            <person name="Saada N."/>
            <person name="Tang L."/>
            <person name="Weissenberger G."/>
            <person name="Zhu Y."/>
            <person name="Hemphill L."/>
            <person name="Shang Y."/>
            <person name="Youmans B."/>
            <person name="Ayvaz T."/>
            <person name="Ross M."/>
            <person name="Santibanez J."/>
            <person name="Aqrawi P."/>
            <person name="Gross S."/>
            <person name="Joshi V."/>
            <person name="Fowler G."/>
            <person name="Nazareth L."/>
            <person name="Reid J."/>
            <person name="Worley K."/>
            <person name="Petrosino J."/>
            <person name="Highlander S."/>
            <person name="Gibbs R."/>
        </authorList>
    </citation>
    <scope>NUCLEOTIDE SEQUENCE [LARGE SCALE GENOMIC DNA]</scope>
    <source>
        <strain evidence="3 5">ATCC 33926</strain>
    </source>
</reference>
<reference evidence="4 6" key="2">
    <citation type="submission" date="2022-03" db="EMBL/GenBank/DDBJ databases">
        <title>Genome sequencing of Neisseria macacae.</title>
        <authorList>
            <person name="Baek M.-G."/>
        </authorList>
    </citation>
    <scope>NUCLEOTIDE SEQUENCE [LARGE SCALE GENOMIC DNA]</scope>
    <source>
        <strain evidence="4 6">ATCC 33926</strain>
    </source>
</reference>
<evidence type="ECO:0000259" key="2">
    <source>
        <dbReference type="Pfam" id="PF13827"/>
    </source>
</evidence>
<dbReference type="EMBL" id="CP094241">
    <property type="protein sequence ID" value="UNV85532.1"/>
    <property type="molecule type" value="Genomic_DNA"/>
</dbReference>
<gene>
    <name evidence="3" type="ORF">HMPREF9418_0781</name>
    <name evidence="4" type="ORF">MON40_03160</name>
</gene>
<evidence type="ECO:0000313" key="4">
    <source>
        <dbReference type="EMBL" id="UNV85532.1"/>
    </source>
</evidence>
<dbReference type="AlphaFoldDB" id="A0AA36UL78"/>
<evidence type="ECO:0000313" key="6">
    <source>
        <dbReference type="Proteomes" id="UP000829455"/>
    </source>
</evidence>
<dbReference type="EMBL" id="AFQE01000037">
    <property type="protein sequence ID" value="EGQ77656.1"/>
    <property type="molecule type" value="Genomic_DNA"/>
</dbReference>
<name>A0AA36UL78_9NEIS</name>